<evidence type="ECO:0008006" key="3">
    <source>
        <dbReference type="Google" id="ProtNLM"/>
    </source>
</evidence>
<evidence type="ECO:0000313" key="1">
    <source>
        <dbReference type="EMBL" id="MXP00456.1"/>
    </source>
</evidence>
<sequence>MANSLFMRAPGAIGTPIPGAPIIASTGYDYHFKLAAEDHKAANDNGAVVSRLVAPGAASAAVRTFATKHSVWNFPKMKYAATPTGKAALLFEGSEHLANALAALPGTLASYTYAIVLKVADWTGGAGNYDRIIGGDGANVTTMRLSATVGERLLFSFGGGAFERLLALGNGYFVVLLAVDGTSTSDRLKIGDGAVETVNLGNNTFSTLSMGCQSSSPGSGGLGQGFKGEIANVQLWPWAMSAAELNQIYASLKAEYIGA</sequence>
<dbReference type="SUPFAM" id="SSF49899">
    <property type="entry name" value="Concanavalin A-like lectins/glucanases"/>
    <property type="match status" value="1"/>
</dbReference>
<dbReference type="EMBL" id="WTYJ01000003">
    <property type="protein sequence ID" value="MXP00456.1"/>
    <property type="molecule type" value="Genomic_DNA"/>
</dbReference>
<keyword evidence="2" id="KW-1185">Reference proteome</keyword>
<protein>
    <recommendedName>
        <fullName evidence="3">LamG domain-containing protein</fullName>
    </recommendedName>
</protein>
<name>A0A6I4TW96_9SPHN</name>
<dbReference type="InterPro" id="IPR013320">
    <property type="entry name" value="ConA-like_dom_sf"/>
</dbReference>
<organism evidence="1 2">
    <name type="scientific">Croceibacterium xixiisoli</name>
    <dbReference type="NCBI Taxonomy" id="1476466"/>
    <lineage>
        <taxon>Bacteria</taxon>
        <taxon>Pseudomonadati</taxon>
        <taxon>Pseudomonadota</taxon>
        <taxon>Alphaproteobacteria</taxon>
        <taxon>Sphingomonadales</taxon>
        <taxon>Erythrobacteraceae</taxon>
        <taxon>Croceibacterium</taxon>
    </lineage>
</organism>
<reference evidence="1 2" key="1">
    <citation type="submission" date="2019-12" db="EMBL/GenBank/DDBJ databases">
        <title>Genomic-based taxomic classification of the family Erythrobacteraceae.</title>
        <authorList>
            <person name="Xu L."/>
        </authorList>
    </citation>
    <scope>NUCLEOTIDE SEQUENCE [LARGE SCALE GENOMIC DNA]</scope>
    <source>
        <strain evidence="1 2">S36</strain>
    </source>
</reference>
<dbReference type="Proteomes" id="UP000469430">
    <property type="component" value="Unassembled WGS sequence"/>
</dbReference>
<comment type="caution">
    <text evidence="1">The sequence shown here is derived from an EMBL/GenBank/DDBJ whole genome shotgun (WGS) entry which is preliminary data.</text>
</comment>
<proteinExistence type="predicted"/>
<accession>A0A6I4TW96</accession>
<dbReference type="Gene3D" id="2.60.120.200">
    <property type="match status" value="1"/>
</dbReference>
<gene>
    <name evidence="1" type="ORF">GRI97_15805</name>
</gene>
<dbReference type="AlphaFoldDB" id="A0A6I4TW96"/>
<dbReference type="RefSeq" id="WP_161392160.1">
    <property type="nucleotide sequence ID" value="NZ_JBHSCP010000002.1"/>
</dbReference>
<evidence type="ECO:0000313" key="2">
    <source>
        <dbReference type="Proteomes" id="UP000469430"/>
    </source>
</evidence>